<gene>
    <name evidence="1" type="ORF">FUA23_11940</name>
</gene>
<sequence>MTRIFRHVLRLFDENNEEYVYSINSSVTSSDTHFVHGIANFSGPAAESNHLTTDNEENFVLENKRIGPSPGTKGAECYCVPDGLEQHICDAGGPGTAECELSTGPLVVDRCGVGCAVGYFACCQK</sequence>
<dbReference type="RefSeq" id="WP_147930977.1">
    <property type="nucleotide sequence ID" value="NZ_VOXD01000016.1"/>
</dbReference>
<dbReference type="EMBL" id="VOXD01000016">
    <property type="protein sequence ID" value="TXF89215.1"/>
    <property type="molecule type" value="Genomic_DNA"/>
</dbReference>
<evidence type="ECO:0000313" key="1">
    <source>
        <dbReference type="EMBL" id="TXF89215.1"/>
    </source>
</evidence>
<evidence type="ECO:0000313" key="2">
    <source>
        <dbReference type="Proteomes" id="UP000321907"/>
    </source>
</evidence>
<dbReference type="AlphaFoldDB" id="A0A5C7FUT0"/>
<keyword evidence="2" id="KW-1185">Reference proteome</keyword>
<reference evidence="1 2" key="1">
    <citation type="submission" date="2019-08" db="EMBL/GenBank/DDBJ databases">
        <title>Lewinella sp. strain SSH13 Genome sequencing and assembly.</title>
        <authorList>
            <person name="Kim I."/>
        </authorList>
    </citation>
    <scope>NUCLEOTIDE SEQUENCE [LARGE SCALE GENOMIC DNA]</scope>
    <source>
        <strain evidence="1 2">SSH13</strain>
    </source>
</reference>
<accession>A0A5C7FUT0</accession>
<proteinExistence type="predicted"/>
<organism evidence="1 2">
    <name type="scientific">Neolewinella aurantiaca</name>
    <dbReference type="NCBI Taxonomy" id="2602767"/>
    <lineage>
        <taxon>Bacteria</taxon>
        <taxon>Pseudomonadati</taxon>
        <taxon>Bacteroidota</taxon>
        <taxon>Saprospiria</taxon>
        <taxon>Saprospirales</taxon>
        <taxon>Lewinellaceae</taxon>
        <taxon>Neolewinella</taxon>
    </lineage>
</organism>
<comment type="caution">
    <text evidence="1">The sequence shown here is derived from an EMBL/GenBank/DDBJ whole genome shotgun (WGS) entry which is preliminary data.</text>
</comment>
<dbReference type="Proteomes" id="UP000321907">
    <property type="component" value="Unassembled WGS sequence"/>
</dbReference>
<name>A0A5C7FUT0_9BACT</name>
<protein>
    <submittedName>
        <fullName evidence="1">Uncharacterized protein</fullName>
    </submittedName>
</protein>